<dbReference type="GO" id="GO:0052621">
    <property type="term" value="F:diguanylate cyclase activity"/>
    <property type="evidence" value="ECO:0007669"/>
    <property type="project" value="UniProtKB-EC"/>
</dbReference>
<protein>
    <submittedName>
        <fullName evidence="2">Sensor domain-containing diguanylate cyclase</fullName>
        <ecNumber evidence="2">2.7.7.65</ecNumber>
    </submittedName>
</protein>
<keyword evidence="3" id="KW-1185">Reference proteome</keyword>
<organism evidence="2 3">
    <name type="scientific">Blastococcus goldschmidtiae</name>
    <dbReference type="NCBI Taxonomy" id="3075546"/>
    <lineage>
        <taxon>Bacteria</taxon>
        <taxon>Bacillati</taxon>
        <taxon>Actinomycetota</taxon>
        <taxon>Actinomycetes</taxon>
        <taxon>Geodermatophilales</taxon>
        <taxon>Geodermatophilaceae</taxon>
        <taxon>Blastococcus</taxon>
    </lineage>
</organism>
<feature type="domain" description="GGDEF" evidence="1">
    <location>
        <begin position="558"/>
        <end position="688"/>
    </location>
</feature>
<dbReference type="Gene3D" id="3.30.70.270">
    <property type="match status" value="1"/>
</dbReference>
<evidence type="ECO:0000313" key="3">
    <source>
        <dbReference type="Proteomes" id="UP001183222"/>
    </source>
</evidence>
<dbReference type="SUPFAM" id="SSF55073">
    <property type="entry name" value="Nucleotide cyclase"/>
    <property type="match status" value="1"/>
</dbReference>
<keyword evidence="2" id="KW-0808">Transferase</keyword>
<dbReference type="Gene3D" id="3.30.450.40">
    <property type="match status" value="1"/>
</dbReference>
<dbReference type="PANTHER" id="PTHR46663">
    <property type="entry name" value="DIGUANYLATE CYCLASE DGCT-RELATED"/>
    <property type="match status" value="1"/>
</dbReference>
<dbReference type="EC" id="2.7.7.65" evidence="2"/>
<name>A0ABU2K390_9ACTN</name>
<dbReference type="InterPro" id="IPR052163">
    <property type="entry name" value="DGC-Regulatory_Protein"/>
</dbReference>
<dbReference type="Pfam" id="PF00990">
    <property type="entry name" value="GGDEF"/>
    <property type="match status" value="1"/>
</dbReference>
<dbReference type="Proteomes" id="UP001183222">
    <property type="component" value="Unassembled WGS sequence"/>
</dbReference>
<dbReference type="PROSITE" id="PS50887">
    <property type="entry name" value="GGDEF"/>
    <property type="match status" value="1"/>
</dbReference>
<dbReference type="Pfam" id="PF01590">
    <property type="entry name" value="GAF"/>
    <property type="match status" value="1"/>
</dbReference>
<keyword evidence="2" id="KW-0548">Nucleotidyltransferase</keyword>
<dbReference type="InterPro" id="IPR000160">
    <property type="entry name" value="GGDEF_dom"/>
</dbReference>
<dbReference type="RefSeq" id="WP_311343491.1">
    <property type="nucleotide sequence ID" value="NZ_JAVREI010000001.1"/>
</dbReference>
<dbReference type="EMBL" id="JAVREI010000001">
    <property type="protein sequence ID" value="MDT0274648.1"/>
    <property type="molecule type" value="Genomic_DNA"/>
</dbReference>
<gene>
    <name evidence="2" type="ORF">RM425_01910</name>
</gene>
<dbReference type="InterPro" id="IPR029016">
    <property type="entry name" value="GAF-like_dom_sf"/>
</dbReference>
<accession>A0ABU2K390</accession>
<dbReference type="InterPro" id="IPR003018">
    <property type="entry name" value="GAF"/>
</dbReference>
<dbReference type="CDD" id="cd01949">
    <property type="entry name" value="GGDEF"/>
    <property type="match status" value="1"/>
</dbReference>
<sequence>MTLSGGRSAGPEARETSGVTTAGLLTYVEAQGGRDAVARLLERAGVTATAEELADQSRWFSYATRVRLFSAATEVLDDPDVMFHVGAAAMRSGLAHSLLLVLRALGTPRQVFRRMPRTAAKFTTVSTMDILTTSATSATAALHLHEGYEHSALDCDYARGLATTVPEIFGLPPGVIVSSQCRVGGGRTCVYEVTWERRSRLGRRRRSDGAADRELAALRGQLHTLQSAATDLVGSDDLDTVLSRIVARAGEAVLAPAHLLAVAAPGGGRPLVHSAGIPDDQAQELARRLLAGEDLGSAAVVVDVASARRWHGRLAAVYPSGEGSMNDEYAMLAAYAGHAAAALELLFALDGARLEASRAGALLALAHELAAAEDVDSISSVVAEALPRVVGCSSASVMLWDASAGQLKALASANLTRERSGILVETPLRPEDTPELVDLLTTREPRIIRDADSSPGLQRLLAQIGVADVVALPLVADGTFVGVATASWDVGEAPEELHGDVLARLRGVGDQATSALRRAQLLETVRHQATHDALTGLPNRVLFRERLLAELSSSGEQAHLAVLFCDLDRFKGVNDALGHAAGDELLRQVAARLRAVIRPCDTVGRLSGDEFALILPGLVDPQDAYGLAGRVADCFAEPFRLDGREVAVGTSVGVAVHEPGSSAEELLRQADAAMYRHKQGHRSPRPAG</sequence>
<dbReference type="SMART" id="SM00267">
    <property type="entry name" value="GGDEF"/>
    <property type="match status" value="1"/>
</dbReference>
<comment type="caution">
    <text evidence="2">The sequence shown here is derived from an EMBL/GenBank/DDBJ whole genome shotgun (WGS) entry which is preliminary data.</text>
</comment>
<dbReference type="InterPro" id="IPR029787">
    <property type="entry name" value="Nucleotide_cyclase"/>
</dbReference>
<proteinExistence type="predicted"/>
<reference evidence="3" key="1">
    <citation type="submission" date="2023-07" db="EMBL/GenBank/DDBJ databases">
        <title>30 novel species of actinomycetes from the DSMZ collection.</title>
        <authorList>
            <person name="Nouioui I."/>
        </authorList>
    </citation>
    <scope>NUCLEOTIDE SEQUENCE [LARGE SCALE GENOMIC DNA]</scope>
    <source>
        <strain evidence="3">DSM 46792</strain>
    </source>
</reference>
<dbReference type="InterPro" id="IPR043128">
    <property type="entry name" value="Rev_trsase/Diguanyl_cyclase"/>
</dbReference>
<dbReference type="PANTHER" id="PTHR46663:SF3">
    <property type="entry name" value="SLL0267 PROTEIN"/>
    <property type="match status" value="1"/>
</dbReference>
<dbReference type="SUPFAM" id="SSF55781">
    <property type="entry name" value="GAF domain-like"/>
    <property type="match status" value="1"/>
</dbReference>
<dbReference type="SMART" id="SM00065">
    <property type="entry name" value="GAF"/>
    <property type="match status" value="1"/>
</dbReference>
<evidence type="ECO:0000313" key="2">
    <source>
        <dbReference type="EMBL" id="MDT0274648.1"/>
    </source>
</evidence>
<evidence type="ECO:0000259" key="1">
    <source>
        <dbReference type="PROSITE" id="PS50887"/>
    </source>
</evidence>
<dbReference type="NCBIfam" id="TIGR00254">
    <property type="entry name" value="GGDEF"/>
    <property type="match status" value="1"/>
</dbReference>